<protein>
    <submittedName>
        <fullName evidence="2">Uncharacterized protein</fullName>
    </submittedName>
</protein>
<keyword evidence="3" id="KW-1185">Reference proteome</keyword>
<dbReference type="EMBL" id="UPHM01000152">
    <property type="protein sequence ID" value="VBA32287.1"/>
    <property type="molecule type" value="Genomic_DNA"/>
</dbReference>
<sequence length="145" mass="16095">MGKRDAAGRERSSGELVAALLSQPRACGLDSAQQARLQRVACDAVLLYPKDPDLQRCAVDAAIDYLYNSADLQAAAAQWQRIREEEKRIRARVRQLAVLSVADRIVSERRVARAIGVDRMRLRRWSGKPTSMPGADSSLDHVALR</sequence>
<feature type="region of interest" description="Disordered" evidence="1">
    <location>
        <begin position="126"/>
        <end position="145"/>
    </location>
</feature>
<evidence type="ECO:0000313" key="2">
    <source>
        <dbReference type="EMBL" id="VBA32287.1"/>
    </source>
</evidence>
<comment type="caution">
    <text evidence="2">The sequence shown here is derived from an EMBL/GenBank/DDBJ whole genome shotgun (WGS) entry which is preliminary data.</text>
</comment>
<organism evidence="2 3">
    <name type="scientific">Mycobacterium persicum</name>
    <dbReference type="NCBI Taxonomy" id="1487726"/>
    <lineage>
        <taxon>Bacteria</taxon>
        <taxon>Bacillati</taxon>
        <taxon>Actinomycetota</taxon>
        <taxon>Actinomycetes</taxon>
        <taxon>Mycobacteriales</taxon>
        <taxon>Mycobacteriaceae</taxon>
        <taxon>Mycobacterium</taxon>
    </lineage>
</organism>
<dbReference type="Proteomes" id="UP000271464">
    <property type="component" value="Unassembled WGS sequence"/>
</dbReference>
<accession>A0ABY6RSI1</accession>
<reference evidence="2 3" key="1">
    <citation type="submission" date="2018-09" db="EMBL/GenBank/DDBJ databases">
        <authorList>
            <person name="Tagini F."/>
        </authorList>
    </citation>
    <scope>NUCLEOTIDE SEQUENCE [LARGE SCALE GENOMIC DNA]</scope>
    <source>
        <strain evidence="2 3">MK4</strain>
    </source>
</reference>
<evidence type="ECO:0000256" key="1">
    <source>
        <dbReference type="SAM" id="MobiDB-lite"/>
    </source>
</evidence>
<proteinExistence type="predicted"/>
<dbReference type="RefSeq" id="WP_122526590.1">
    <property type="nucleotide sequence ID" value="NZ_UPHM01000152.1"/>
</dbReference>
<name>A0ABY6RSI1_9MYCO</name>
<gene>
    <name evidence="2" type="ORF">LAUMK4_05714</name>
</gene>
<evidence type="ECO:0000313" key="3">
    <source>
        <dbReference type="Proteomes" id="UP000271464"/>
    </source>
</evidence>